<proteinExistence type="predicted"/>
<name>A0A1W1CS09_9ZZZZ</name>
<protein>
    <submittedName>
        <fullName evidence="2">Uncharacterized protein</fullName>
    </submittedName>
</protein>
<keyword evidence="1" id="KW-0812">Transmembrane</keyword>
<evidence type="ECO:0000313" key="2">
    <source>
        <dbReference type="EMBL" id="SFV68467.1"/>
    </source>
</evidence>
<sequence length="155" mass="17697">MEKETRAPYIEHNKRQHTFIKYTFAILVDLTILNLFAEYWDYVTISSFTISLIAAILLQFLLQATLSVEHKVANYFKSMEGFKAKLLRGLSTWGVLFISKLVMLKTIEFLFPVNIHFSGPVHGAIAFIAVIIAMILAEQAIIKINQSLRDKSEES</sequence>
<keyword evidence="1" id="KW-0472">Membrane</keyword>
<feature type="transmembrane region" description="Helical" evidence="1">
    <location>
        <begin position="20"/>
        <end position="37"/>
    </location>
</feature>
<dbReference type="AlphaFoldDB" id="A0A1W1CS09"/>
<organism evidence="2">
    <name type="scientific">hydrothermal vent metagenome</name>
    <dbReference type="NCBI Taxonomy" id="652676"/>
    <lineage>
        <taxon>unclassified sequences</taxon>
        <taxon>metagenomes</taxon>
        <taxon>ecological metagenomes</taxon>
    </lineage>
</organism>
<gene>
    <name evidence="2" type="ORF">MNB_SM-4-1407</name>
</gene>
<dbReference type="EMBL" id="FPHF01000105">
    <property type="protein sequence ID" value="SFV68467.1"/>
    <property type="molecule type" value="Genomic_DNA"/>
</dbReference>
<feature type="transmembrane region" description="Helical" evidence="1">
    <location>
        <begin position="43"/>
        <end position="66"/>
    </location>
</feature>
<feature type="transmembrane region" description="Helical" evidence="1">
    <location>
        <begin position="124"/>
        <end position="142"/>
    </location>
</feature>
<evidence type="ECO:0000256" key="1">
    <source>
        <dbReference type="SAM" id="Phobius"/>
    </source>
</evidence>
<accession>A0A1W1CS09</accession>
<reference evidence="2" key="1">
    <citation type="submission" date="2016-10" db="EMBL/GenBank/DDBJ databases">
        <authorList>
            <person name="de Groot N.N."/>
        </authorList>
    </citation>
    <scope>NUCLEOTIDE SEQUENCE</scope>
</reference>
<keyword evidence="1" id="KW-1133">Transmembrane helix</keyword>
<feature type="transmembrane region" description="Helical" evidence="1">
    <location>
        <begin position="86"/>
        <end position="104"/>
    </location>
</feature>